<accession>A0A2S9IN57</accession>
<keyword evidence="2" id="KW-0808">Transferase</keyword>
<reference evidence="2 3" key="1">
    <citation type="submission" date="2018-02" db="EMBL/GenBank/DDBJ databases">
        <title>The draft genome of Phyllobacterium sp. 1N-3.</title>
        <authorList>
            <person name="Liu L."/>
            <person name="Li L."/>
            <person name="Zhang X."/>
            <person name="Wang T."/>
            <person name="Liang L."/>
        </authorList>
    </citation>
    <scope>NUCLEOTIDE SEQUENCE [LARGE SCALE GENOMIC DNA]</scope>
    <source>
        <strain evidence="2 3">1N-3</strain>
    </source>
</reference>
<dbReference type="InterPro" id="IPR016181">
    <property type="entry name" value="Acyl_CoA_acyltransferase"/>
</dbReference>
<sequence>MIESLSPRILGNMSAALALWDQMAGENDLVGGLPQSAAWVRNWHDHANADCFVAALYDSETPVLLLPLEVVKSGSIRFARFPGGTHANCNFPVLARDHAAEIGRSDIRSLTRAIRQARPDIDALLLSRQVDLLEGFSNPLLHLDKTRNPNPVLSASLSCGFDAVTERSNAKRKRKKHRQHARRYEEAGGHRIVTATSAAEATAMLDRFFAMKAERFAKTGVTDVFADAGVRKFFRSIFGEAAGNEPDTFEMKALEVAGRSRAIIGKSYWMDGLTVEFGGIAEDEFVSASPGEFLFFEDIMQACQDGMAVYSFGIGDEPYKRDWCDIEQPLYDSMVGFTLKGRSYVAAYRVRNAAAAAIKKNARLWAVAKKLRGLHARKHS</sequence>
<dbReference type="RefSeq" id="WP_105743455.1">
    <property type="nucleotide sequence ID" value="NZ_PVBR01000015.1"/>
</dbReference>
<evidence type="ECO:0000259" key="1">
    <source>
        <dbReference type="Pfam" id="PF13480"/>
    </source>
</evidence>
<evidence type="ECO:0000313" key="3">
    <source>
        <dbReference type="Proteomes" id="UP000239434"/>
    </source>
</evidence>
<comment type="caution">
    <text evidence="2">The sequence shown here is derived from an EMBL/GenBank/DDBJ whole genome shotgun (WGS) entry which is preliminary data.</text>
</comment>
<evidence type="ECO:0000313" key="2">
    <source>
        <dbReference type="EMBL" id="PRD41922.1"/>
    </source>
</evidence>
<dbReference type="Proteomes" id="UP000239434">
    <property type="component" value="Unassembled WGS sequence"/>
</dbReference>
<keyword evidence="3" id="KW-1185">Reference proteome</keyword>
<dbReference type="AlphaFoldDB" id="A0A2S9IN57"/>
<dbReference type="EMBL" id="PVBR01000015">
    <property type="protein sequence ID" value="PRD41922.1"/>
    <property type="molecule type" value="Genomic_DNA"/>
</dbReference>
<gene>
    <name evidence="2" type="ORF">C5748_18695</name>
</gene>
<name>A0A2S9IN57_9HYPH</name>
<dbReference type="GO" id="GO:0016740">
    <property type="term" value="F:transferase activity"/>
    <property type="evidence" value="ECO:0007669"/>
    <property type="project" value="UniProtKB-KW"/>
</dbReference>
<proteinExistence type="predicted"/>
<organism evidence="2 3">
    <name type="scientific">Phyllobacterium phragmitis</name>
    <dbReference type="NCBI Taxonomy" id="2670329"/>
    <lineage>
        <taxon>Bacteria</taxon>
        <taxon>Pseudomonadati</taxon>
        <taxon>Pseudomonadota</taxon>
        <taxon>Alphaproteobacteria</taxon>
        <taxon>Hyphomicrobiales</taxon>
        <taxon>Phyllobacteriaceae</taxon>
        <taxon>Phyllobacterium</taxon>
    </lineage>
</organism>
<dbReference type="Pfam" id="PF13480">
    <property type="entry name" value="Acetyltransf_6"/>
    <property type="match status" value="1"/>
</dbReference>
<dbReference type="SUPFAM" id="SSF55729">
    <property type="entry name" value="Acyl-CoA N-acyltransferases (Nat)"/>
    <property type="match status" value="1"/>
</dbReference>
<protein>
    <submittedName>
        <fullName evidence="2">GNAT family N-acetyltransferase</fullName>
    </submittedName>
</protein>
<feature type="domain" description="BioF2-like acetyltransferase" evidence="1">
    <location>
        <begin position="172"/>
        <end position="321"/>
    </location>
</feature>
<dbReference type="InterPro" id="IPR038740">
    <property type="entry name" value="BioF2-like_GNAT_dom"/>
</dbReference>
<dbReference type="Gene3D" id="3.40.630.30">
    <property type="match status" value="1"/>
</dbReference>